<sequence length="145" mass="14711">MGGTTAEVLARQQVTQRPIAGLMALILAGLAALCAPGILGLASVLYAPIAKATTISACEGPSLTPTQEHVSLLVVNLKDWAILCAVVFAASALVVGILAVGLRQGRTLGLVAIAVVLLAAVCSNVLWAFGFPMDPTLWHLPCGGG</sequence>
<comment type="caution">
    <text evidence="2">The sequence shown here is derived from an EMBL/GenBank/DDBJ whole genome shotgun (WGS) entry which is preliminary data.</text>
</comment>
<protein>
    <submittedName>
        <fullName evidence="2">Uncharacterized protein</fullName>
    </submittedName>
</protein>
<dbReference type="EMBL" id="JAAGWY010000001">
    <property type="protein sequence ID" value="NEN04350.1"/>
    <property type="molecule type" value="Genomic_DNA"/>
</dbReference>
<feature type="transmembrane region" description="Helical" evidence="1">
    <location>
        <begin position="21"/>
        <end position="46"/>
    </location>
</feature>
<feature type="transmembrane region" description="Helical" evidence="1">
    <location>
        <begin position="80"/>
        <end position="101"/>
    </location>
</feature>
<keyword evidence="1" id="KW-1133">Transmembrane helix</keyword>
<name>A0A6L9XSG6_9MICO</name>
<keyword evidence="1" id="KW-0812">Transmembrane</keyword>
<organism evidence="2 3">
    <name type="scientific">Leifsonia tongyongensis</name>
    <dbReference type="NCBI Taxonomy" id="1268043"/>
    <lineage>
        <taxon>Bacteria</taxon>
        <taxon>Bacillati</taxon>
        <taxon>Actinomycetota</taxon>
        <taxon>Actinomycetes</taxon>
        <taxon>Micrococcales</taxon>
        <taxon>Microbacteriaceae</taxon>
        <taxon>Leifsonia</taxon>
    </lineage>
</organism>
<dbReference type="Proteomes" id="UP000474967">
    <property type="component" value="Unassembled WGS sequence"/>
</dbReference>
<reference evidence="2 3" key="1">
    <citation type="journal article" date="2014" name="J. Microbiol.">
        <title>Diaminobutyricibacter tongyongensis gen. nov., sp. nov. and Homoserinibacter gongjuensis gen. nov., sp. nov. belong to the family Microbacteriaceae.</title>
        <authorList>
            <person name="Kim S.J."/>
            <person name="Ahn J.H."/>
            <person name="Weon H.Y."/>
            <person name="Hamada M."/>
            <person name="Suzuki K."/>
            <person name="Kwon S.W."/>
        </authorList>
    </citation>
    <scope>NUCLEOTIDE SEQUENCE [LARGE SCALE GENOMIC DNA]</scope>
    <source>
        <strain evidence="2 3">NBRC 108724</strain>
    </source>
</reference>
<evidence type="ECO:0000313" key="2">
    <source>
        <dbReference type="EMBL" id="NEN04350.1"/>
    </source>
</evidence>
<evidence type="ECO:0000313" key="3">
    <source>
        <dbReference type="Proteomes" id="UP000474967"/>
    </source>
</evidence>
<keyword evidence="1" id="KW-0472">Membrane</keyword>
<proteinExistence type="predicted"/>
<accession>A0A6L9XSG6</accession>
<gene>
    <name evidence="2" type="ORF">G3T36_00550</name>
</gene>
<keyword evidence="3" id="KW-1185">Reference proteome</keyword>
<feature type="transmembrane region" description="Helical" evidence="1">
    <location>
        <begin position="108"/>
        <end position="129"/>
    </location>
</feature>
<dbReference type="AlphaFoldDB" id="A0A6L9XSG6"/>
<dbReference type="RefSeq" id="WP_163287493.1">
    <property type="nucleotide sequence ID" value="NZ_JAAGWY010000001.1"/>
</dbReference>
<evidence type="ECO:0000256" key="1">
    <source>
        <dbReference type="SAM" id="Phobius"/>
    </source>
</evidence>